<protein>
    <recommendedName>
        <fullName evidence="6">DUF202 domain-containing protein</fullName>
    </recommendedName>
</protein>
<dbReference type="GO" id="GO:0012505">
    <property type="term" value="C:endomembrane system"/>
    <property type="evidence" value="ECO:0007669"/>
    <property type="project" value="UniProtKB-SubCell"/>
</dbReference>
<comment type="subcellular location">
    <subcellularLocation>
        <location evidence="1">Endomembrane system</location>
        <topology evidence="1">Multi-pass membrane protein</topology>
    </subcellularLocation>
</comment>
<feature type="transmembrane region" description="Helical" evidence="5">
    <location>
        <begin position="45"/>
        <end position="64"/>
    </location>
</feature>
<dbReference type="EMBL" id="AP023359">
    <property type="protein sequence ID" value="BCJ66848.1"/>
    <property type="molecule type" value="Genomic_DNA"/>
</dbReference>
<evidence type="ECO:0000313" key="8">
    <source>
        <dbReference type="Proteomes" id="UP000680866"/>
    </source>
</evidence>
<evidence type="ECO:0000313" key="7">
    <source>
        <dbReference type="EMBL" id="BCJ66848.1"/>
    </source>
</evidence>
<reference evidence="7" key="1">
    <citation type="submission" date="2020-08" db="EMBL/GenBank/DDBJ databases">
        <title>Whole genome shotgun sequence of Polymorphospora rubra NBRC 101157.</title>
        <authorList>
            <person name="Komaki H."/>
            <person name="Tamura T."/>
        </authorList>
    </citation>
    <scope>NUCLEOTIDE SEQUENCE</scope>
    <source>
        <strain evidence="7">NBRC 101157</strain>
    </source>
</reference>
<dbReference type="Pfam" id="PF02656">
    <property type="entry name" value="DUF202"/>
    <property type="match status" value="1"/>
</dbReference>
<dbReference type="AlphaFoldDB" id="A0A810N521"/>
<evidence type="ECO:0000256" key="4">
    <source>
        <dbReference type="ARBA" id="ARBA00023136"/>
    </source>
</evidence>
<evidence type="ECO:0000256" key="3">
    <source>
        <dbReference type="ARBA" id="ARBA00022989"/>
    </source>
</evidence>
<feature type="transmembrane region" description="Helical" evidence="5">
    <location>
        <begin position="84"/>
        <end position="104"/>
    </location>
</feature>
<keyword evidence="2 5" id="KW-0812">Transmembrane</keyword>
<organism evidence="7 8">
    <name type="scientific">Polymorphospora rubra</name>
    <dbReference type="NCBI Taxonomy" id="338584"/>
    <lineage>
        <taxon>Bacteria</taxon>
        <taxon>Bacillati</taxon>
        <taxon>Actinomycetota</taxon>
        <taxon>Actinomycetes</taxon>
        <taxon>Micromonosporales</taxon>
        <taxon>Micromonosporaceae</taxon>
        <taxon>Polymorphospora</taxon>
    </lineage>
</organism>
<dbReference type="Proteomes" id="UP000680866">
    <property type="component" value="Chromosome"/>
</dbReference>
<dbReference type="KEGG" id="pry:Prubr_38690"/>
<keyword evidence="8" id="KW-1185">Reference proteome</keyword>
<evidence type="ECO:0000256" key="2">
    <source>
        <dbReference type="ARBA" id="ARBA00022692"/>
    </source>
</evidence>
<dbReference type="InterPro" id="IPR003807">
    <property type="entry name" value="DUF202"/>
</dbReference>
<name>A0A810N521_9ACTN</name>
<evidence type="ECO:0000256" key="1">
    <source>
        <dbReference type="ARBA" id="ARBA00004127"/>
    </source>
</evidence>
<evidence type="ECO:0000256" key="5">
    <source>
        <dbReference type="SAM" id="Phobius"/>
    </source>
</evidence>
<feature type="transmembrane region" description="Helical" evidence="5">
    <location>
        <begin position="21"/>
        <end position="39"/>
    </location>
</feature>
<keyword evidence="4 5" id="KW-0472">Membrane</keyword>
<proteinExistence type="predicted"/>
<sequence length="107" mass="10567">MGAVSDPGLQPERTTLAWRRTSIGALAVAVLAARAALTARGVGPVPGALLAAAALIGWIGMLALGRRRAAALRGGQAPATGHVLPLAALIVVGYAVLGTVLVLVCLG</sequence>
<evidence type="ECO:0000259" key="6">
    <source>
        <dbReference type="Pfam" id="PF02656"/>
    </source>
</evidence>
<gene>
    <name evidence="7" type="ORF">Prubr_38690</name>
</gene>
<accession>A0A810N521</accession>
<keyword evidence="3 5" id="KW-1133">Transmembrane helix</keyword>
<feature type="domain" description="DUF202" evidence="6">
    <location>
        <begin position="6"/>
        <end position="70"/>
    </location>
</feature>